<feature type="region of interest" description="Disordered" evidence="6">
    <location>
        <begin position="367"/>
        <end position="393"/>
    </location>
</feature>
<proteinExistence type="predicted"/>
<accession>A0A6B2L682</accession>
<dbReference type="PRINTS" id="PR00320">
    <property type="entry name" value="GPROTEINBRPT"/>
</dbReference>
<protein>
    <submittedName>
        <fullName evidence="7">Uncharacterized protein</fullName>
    </submittedName>
</protein>
<keyword evidence="1 5" id="KW-0853">WD repeat</keyword>
<dbReference type="InterPro" id="IPR015943">
    <property type="entry name" value="WD40/YVTN_repeat-like_dom_sf"/>
</dbReference>
<dbReference type="AlphaFoldDB" id="A0A6B2L682"/>
<dbReference type="GO" id="GO:0000209">
    <property type="term" value="P:protein polyubiquitination"/>
    <property type="evidence" value="ECO:0007669"/>
    <property type="project" value="TreeGrafter"/>
</dbReference>
<evidence type="ECO:0000256" key="3">
    <source>
        <dbReference type="ARBA" id="ARBA00022763"/>
    </source>
</evidence>
<keyword evidence="2" id="KW-0677">Repeat</keyword>
<evidence type="ECO:0000256" key="4">
    <source>
        <dbReference type="ARBA" id="ARBA00023204"/>
    </source>
</evidence>
<dbReference type="PROSITE" id="PS50082">
    <property type="entry name" value="WD_REPEATS_2"/>
    <property type="match status" value="4"/>
</dbReference>
<dbReference type="PANTHER" id="PTHR46202:SF1">
    <property type="entry name" value="DNA EXCISION REPAIR PROTEIN ERCC-8"/>
    <property type="match status" value="1"/>
</dbReference>
<dbReference type="SUPFAM" id="SSF50978">
    <property type="entry name" value="WD40 repeat-like"/>
    <property type="match status" value="1"/>
</dbReference>
<dbReference type="SMART" id="SM00320">
    <property type="entry name" value="WD40"/>
    <property type="match status" value="6"/>
</dbReference>
<reference evidence="7" key="1">
    <citation type="journal article" date="2020" name="J. Eukaryot. Microbiol.">
        <title>De novo Sequencing, Assembly and Annotation of the Transcriptome for the Free-Living Testate Amoeba Arcella intermedia.</title>
        <authorList>
            <person name="Ribeiro G.M."/>
            <person name="Porfirio-Sousa A.L."/>
            <person name="Maurer-Alcala X.X."/>
            <person name="Katz L.A."/>
            <person name="Lahr D.J.G."/>
        </authorList>
    </citation>
    <scope>NUCLEOTIDE SEQUENCE</scope>
</reference>
<dbReference type="InterPro" id="IPR019775">
    <property type="entry name" value="WD40_repeat_CS"/>
</dbReference>
<dbReference type="Pfam" id="PF00400">
    <property type="entry name" value="WD40"/>
    <property type="match status" value="4"/>
</dbReference>
<dbReference type="PROSITE" id="PS50294">
    <property type="entry name" value="WD_REPEATS_REGION"/>
    <property type="match status" value="3"/>
</dbReference>
<evidence type="ECO:0000256" key="2">
    <source>
        <dbReference type="ARBA" id="ARBA00022737"/>
    </source>
</evidence>
<feature type="repeat" description="WD" evidence="5">
    <location>
        <begin position="334"/>
        <end position="366"/>
    </location>
</feature>
<dbReference type="InterPro" id="IPR020472">
    <property type="entry name" value="WD40_PAC1"/>
</dbReference>
<evidence type="ECO:0000256" key="1">
    <source>
        <dbReference type="ARBA" id="ARBA00022574"/>
    </source>
</evidence>
<dbReference type="InterPro" id="IPR036322">
    <property type="entry name" value="WD40_repeat_dom_sf"/>
</dbReference>
<feature type="repeat" description="WD" evidence="5">
    <location>
        <begin position="247"/>
        <end position="288"/>
    </location>
</feature>
<evidence type="ECO:0000256" key="6">
    <source>
        <dbReference type="SAM" id="MobiDB-lite"/>
    </source>
</evidence>
<dbReference type="GO" id="GO:0031464">
    <property type="term" value="C:Cul4A-RING E3 ubiquitin ligase complex"/>
    <property type="evidence" value="ECO:0007669"/>
    <property type="project" value="TreeGrafter"/>
</dbReference>
<feature type="compositionally biased region" description="Acidic residues" evidence="6">
    <location>
        <begin position="384"/>
        <end position="393"/>
    </location>
</feature>
<keyword evidence="3" id="KW-0227">DNA damage</keyword>
<organism evidence="7">
    <name type="scientific">Arcella intermedia</name>
    <dbReference type="NCBI Taxonomy" id="1963864"/>
    <lineage>
        <taxon>Eukaryota</taxon>
        <taxon>Amoebozoa</taxon>
        <taxon>Tubulinea</taxon>
        <taxon>Elardia</taxon>
        <taxon>Arcellinida</taxon>
        <taxon>Sphaerothecina</taxon>
        <taxon>Arcellidae</taxon>
        <taxon>Arcella</taxon>
    </lineage>
</organism>
<dbReference type="GO" id="GO:0000109">
    <property type="term" value="C:nucleotide-excision repair complex"/>
    <property type="evidence" value="ECO:0007669"/>
    <property type="project" value="TreeGrafter"/>
</dbReference>
<dbReference type="CDD" id="cd00200">
    <property type="entry name" value="WD40"/>
    <property type="match status" value="1"/>
</dbReference>
<dbReference type="Gene3D" id="2.130.10.10">
    <property type="entry name" value="YVTN repeat-like/Quinoprotein amine dehydrogenase"/>
    <property type="match status" value="1"/>
</dbReference>
<dbReference type="EMBL" id="GIBP01003506">
    <property type="protein sequence ID" value="NDV32475.1"/>
    <property type="molecule type" value="Transcribed_RNA"/>
</dbReference>
<dbReference type="GO" id="GO:0006283">
    <property type="term" value="P:transcription-coupled nucleotide-excision repair"/>
    <property type="evidence" value="ECO:0007669"/>
    <property type="project" value="InterPro"/>
</dbReference>
<keyword evidence="4" id="KW-0234">DNA repair</keyword>
<evidence type="ECO:0000313" key="7">
    <source>
        <dbReference type="EMBL" id="NDV32475.1"/>
    </source>
</evidence>
<feature type="repeat" description="WD" evidence="5">
    <location>
        <begin position="92"/>
        <end position="134"/>
    </location>
</feature>
<evidence type="ECO:0000256" key="5">
    <source>
        <dbReference type="PROSITE-ProRule" id="PRU00221"/>
    </source>
</evidence>
<sequence>MFQRESGLDHPSVLKEKEITRRTYSLDSNNNKFIETTNKGSILSLDFDKVECKYLISGTSDSFIEIFDMQKTVSPEKNKFSPIVTINRRSCKSMHQKGVSSVHWYTNDTGMFISGSFDSTVGVWDTNTSEIVHLFNLEGRVFTVSLSSCSKQHNLIAAGSEEPKIRLCDIKNGQSLWFLDGHRASILSLKWSPANEYILASGSLDGTVRLWDIRRPGPCMMTFDQHYHNKKNVTTKYQSYTNINTNKKAHSGGVTSVAFANHGSQLLSSGTDNCLRLWDIYNGTNLLVNYPGVKNSCKIGTTIAVSGNQQLVYHPNECDILVFEVKTGELIHTLKNHFKPVMCCCFHPVLQELYSGSIDGHINIWSPIQDDPPEIKPPQQEQPQDQDDWDDSE</sequence>
<dbReference type="PANTHER" id="PTHR46202">
    <property type="entry name" value="DNA EXCISION REPAIR PROTEIN ERCC-8"/>
    <property type="match status" value="1"/>
</dbReference>
<dbReference type="InterPro" id="IPR042238">
    <property type="entry name" value="Rad28/ERCC8/Ckn1/ATCSA-1"/>
</dbReference>
<dbReference type="GO" id="GO:0043161">
    <property type="term" value="P:proteasome-mediated ubiquitin-dependent protein catabolic process"/>
    <property type="evidence" value="ECO:0007669"/>
    <property type="project" value="TreeGrafter"/>
</dbReference>
<dbReference type="PROSITE" id="PS00678">
    <property type="entry name" value="WD_REPEATS_1"/>
    <property type="match status" value="2"/>
</dbReference>
<dbReference type="InterPro" id="IPR001680">
    <property type="entry name" value="WD40_rpt"/>
</dbReference>
<feature type="repeat" description="WD" evidence="5">
    <location>
        <begin position="179"/>
        <end position="214"/>
    </location>
</feature>
<name>A0A6B2L682_9EUKA</name>